<dbReference type="InterPro" id="IPR003959">
    <property type="entry name" value="ATPase_AAA_core"/>
</dbReference>
<keyword evidence="3" id="KW-0067">ATP-binding</keyword>
<dbReference type="GO" id="GO:0005524">
    <property type="term" value="F:ATP binding"/>
    <property type="evidence" value="ECO:0007669"/>
    <property type="project" value="UniProtKB-KW"/>
</dbReference>
<reference evidence="6 7" key="1">
    <citation type="submission" date="2016-11" db="EMBL/GenBank/DDBJ databases">
        <authorList>
            <person name="Jaros S."/>
            <person name="Januszkiewicz K."/>
            <person name="Wedrychowicz H."/>
        </authorList>
    </citation>
    <scope>NUCLEOTIDE SEQUENCE [LARGE SCALE GENOMIC DNA]</scope>
    <source>
        <strain evidence="6 7">BPI-34</strain>
    </source>
</reference>
<dbReference type="EMBL" id="FRCJ01000006">
    <property type="protein sequence ID" value="SHM75743.1"/>
    <property type="molecule type" value="Genomic_DNA"/>
</dbReference>
<evidence type="ECO:0000313" key="7">
    <source>
        <dbReference type="Proteomes" id="UP000184280"/>
    </source>
</evidence>
<dbReference type="Pfam" id="PF17866">
    <property type="entry name" value="AAA_lid_6"/>
    <property type="match status" value="1"/>
</dbReference>
<comment type="similarity">
    <text evidence="1">Belongs to the CbxX/CfxQ family.</text>
</comment>
<proteinExistence type="inferred from homology"/>
<dbReference type="AlphaFoldDB" id="A0A1M7LC47"/>
<evidence type="ECO:0000256" key="3">
    <source>
        <dbReference type="ARBA" id="ARBA00022840"/>
    </source>
</evidence>
<dbReference type="InterPro" id="IPR050773">
    <property type="entry name" value="CbxX/CfxQ_RuBisCO_ESX"/>
</dbReference>
<evidence type="ECO:0000256" key="2">
    <source>
        <dbReference type="ARBA" id="ARBA00022741"/>
    </source>
</evidence>
<feature type="transmembrane region" description="Helical" evidence="4">
    <location>
        <begin position="5"/>
        <end position="22"/>
    </location>
</feature>
<dbReference type="Pfam" id="PF00004">
    <property type="entry name" value="AAA"/>
    <property type="match status" value="1"/>
</dbReference>
<dbReference type="PROSITE" id="PS51257">
    <property type="entry name" value="PROKAR_LIPOPROTEIN"/>
    <property type="match status" value="1"/>
</dbReference>
<accession>A0A1M7LC47</accession>
<name>A0A1M7LC47_XYLRU</name>
<keyword evidence="4" id="KW-1133">Transmembrane helix</keyword>
<keyword evidence="4" id="KW-0472">Membrane</keyword>
<dbReference type="SMART" id="SM00382">
    <property type="entry name" value="AAA"/>
    <property type="match status" value="1"/>
</dbReference>
<feature type="transmembrane region" description="Helical" evidence="4">
    <location>
        <begin position="28"/>
        <end position="51"/>
    </location>
</feature>
<dbReference type="Gene3D" id="3.40.50.300">
    <property type="entry name" value="P-loop containing nucleotide triphosphate hydrolases"/>
    <property type="match status" value="1"/>
</dbReference>
<evidence type="ECO:0000259" key="5">
    <source>
        <dbReference type="SMART" id="SM00382"/>
    </source>
</evidence>
<protein>
    <submittedName>
        <fullName evidence="6">ATPase family associated with various cellular activities (AAA)</fullName>
    </submittedName>
</protein>
<dbReference type="PANTHER" id="PTHR43392">
    <property type="entry name" value="AAA-TYPE ATPASE FAMILY PROTEIN / ANKYRIN REPEAT FAMILY PROTEIN"/>
    <property type="match status" value="1"/>
</dbReference>
<gene>
    <name evidence="6" type="ORF">SAMN04488494_2533</name>
</gene>
<dbReference type="InterPro" id="IPR027417">
    <property type="entry name" value="P-loop_NTPase"/>
</dbReference>
<evidence type="ECO:0000256" key="1">
    <source>
        <dbReference type="ARBA" id="ARBA00010378"/>
    </source>
</evidence>
<dbReference type="GO" id="GO:0016887">
    <property type="term" value="F:ATP hydrolysis activity"/>
    <property type="evidence" value="ECO:0007669"/>
    <property type="project" value="InterPro"/>
</dbReference>
<dbReference type="InterPro" id="IPR000641">
    <property type="entry name" value="CbxX/CfxQ"/>
</dbReference>
<feature type="domain" description="AAA+ ATPase" evidence="5">
    <location>
        <begin position="405"/>
        <end position="543"/>
    </location>
</feature>
<evidence type="ECO:0000313" key="6">
    <source>
        <dbReference type="EMBL" id="SHM75743.1"/>
    </source>
</evidence>
<dbReference type="PANTHER" id="PTHR43392:SF2">
    <property type="entry name" value="AAA-TYPE ATPASE FAMILY PROTEIN _ ANKYRIN REPEAT FAMILY PROTEIN"/>
    <property type="match status" value="1"/>
</dbReference>
<dbReference type="InterPro" id="IPR003593">
    <property type="entry name" value="AAA+_ATPase"/>
</dbReference>
<dbReference type="OrthoDB" id="9806903at2"/>
<dbReference type="PRINTS" id="PR00819">
    <property type="entry name" value="CBXCFQXSUPER"/>
</dbReference>
<sequence length="626" mass="71813">MFKKILFFFGTWVSINLILMLSCSEAFISYYGVGLNLITIPCAILITYIYYKLTGKGKDDFEDNGIPDTTIDKEIESDKDIDIFLEEVRKCSNELAEDIIAEDYSISVPESTEDGLKVGEEIFEELKKTTLSIIRIITDSCHQESFLALLRKASNTFGEPDSYIFNFKSMLIKDISMSFDEMGYIGKMTHSTAHGLSLYIITRVLTDYDAGDDYSFKKLKMDMSDDFYRKFCMDNVRKRMEVYNHVDNEAALIDGREDFRLIIAFAIWKDEVTEYLRMLLFRLNQLIVKSDGKISIKEKTWLKQILKNQESLEVLYTDNEGRPMPKQAKKEWIEKAEQIIGALKQTRKKVSKKEVVQNTEVSKSSIDELNELIGLSETKKEITTLSNYIQMKLKRDEMGMKSPNLSLHCVFTGNPGTGKTTVARILAGIYKEMGLLKKGHLVETDRSGLIAEYVGQTAVKTNKKIDEALDGVLFIDEAYSLVQGAKSDYGPEAIATLLKRMEDDRDRLVVIVAGYTKEMEDFINSNPGLQSRFNRYIHFEDYTAEELLKIFLLNTDKHEYKLADDVKEFLLKKLEEVVANKPKDFGNARYVRNLFEKTVEAQANRLALEPKISKELLVEIKKEDIL</sequence>
<evidence type="ECO:0000256" key="4">
    <source>
        <dbReference type="SAM" id="Phobius"/>
    </source>
</evidence>
<keyword evidence="4" id="KW-0812">Transmembrane</keyword>
<dbReference type="InterPro" id="IPR041627">
    <property type="entry name" value="AAA_lid_6"/>
</dbReference>
<dbReference type="Gene3D" id="1.10.8.60">
    <property type="match status" value="1"/>
</dbReference>
<dbReference type="FunFam" id="3.40.50.300:FF:000216">
    <property type="entry name" value="Type VII secretion ATPase EccA"/>
    <property type="match status" value="1"/>
</dbReference>
<dbReference type="RefSeq" id="WP_139294848.1">
    <property type="nucleotide sequence ID" value="NZ_FOLF01000024.1"/>
</dbReference>
<dbReference type="SUPFAM" id="SSF52540">
    <property type="entry name" value="P-loop containing nucleoside triphosphate hydrolases"/>
    <property type="match status" value="1"/>
</dbReference>
<keyword evidence="2" id="KW-0547">Nucleotide-binding</keyword>
<dbReference type="Proteomes" id="UP000184280">
    <property type="component" value="Unassembled WGS sequence"/>
</dbReference>
<organism evidence="6 7">
    <name type="scientific">Xylanibacter ruminicola</name>
    <name type="common">Prevotella ruminicola</name>
    <dbReference type="NCBI Taxonomy" id="839"/>
    <lineage>
        <taxon>Bacteria</taxon>
        <taxon>Pseudomonadati</taxon>
        <taxon>Bacteroidota</taxon>
        <taxon>Bacteroidia</taxon>
        <taxon>Bacteroidales</taxon>
        <taxon>Prevotellaceae</taxon>
        <taxon>Xylanibacter</taxon>
    </lineage>
</organism>